<proteinExistence type="predicted"/>
<protein>
    <submittedName>
        <fullName evidence="1">Uncharacterized protein</fullName>
    </submittedName>
</protein>
<dbReference type="Proteomes" id="UP001651158">
    <property type="component" value="Unassembled WGS sequence"/>
</dbReference>
<reference evidence="1 2" key="1">
    <citation type="journal article" date="2022" name="Front. Cell. Infect. Microbiol.">
        <title>The Genomes of Two Strains of Taenia crassiceps the Animal Model for the Study of Human Cysticercosis.</title>
        <authorList>
            <person name="Bobes R.J."/>
            <person name="Estrada K."/>
            <person name="Rios-Valencia D.G."/>
            <person name="Calderon-Gallegos A."/>
            <person name="de la Torre P."/>
            <person name="Carrero J.C."/>
            <person name="Sanchez-Flores A."/>
            <person name="Laclette J.P."/>
        </authorList>
    </citation>
    <scope>NUCLEOTIDE SEQUENCE [LARGE SCALE GENOMIC DNA]</scope>
    <source>
        <strain evidence="1">WFUcys</strain>
    </source>
</reference>
<name>A0ABR4Q7I2_9CEST</name>
<comment type="caution">
    <text evidence="1">The sequence shown here is derived from an EMBL/GenBank/DDBJ whole genome shotgun (WGS) entry which is preliminary data.</text>
</comment>
<evidence type="ECO:0000313" key="1">
    <source>
        <dbReference type="EMBL" id="KAL5105648.1"/>
    </source>
</evidence>
<keyword evidence="2" id="KW-1185">Reference proteome</keyword>
<sequence>MTVGDLCFINTLFASMEEIWLLSPLCPLLTLSIKAGRDAFAEAETLREVITIGVLSTKLTVFTSGAKPAFSAHSSVMVVEVADGSTGRGARNVALLPQSAAWCERS</sequence>
<gene>
    <name evidence="1" type="ORF">TcWFU_001148</name>
</gene>
<accession>A0ABR4Q7I2</accession>
<organism evidence="1 2">
    <name type="scientific">Taenia crassiceps</name>
    <dbReference type="NCBI Taxonomy" id="6207"/>
    <lineage>
        <taxon>Eukaryota</taxon>
        <taxon>Metazoa</taxon>
        <taxon>Spiralia</taxon>
        <taxon>Lophotrochozoa</taxon>
        <taxon>Platyhelminthes</taxon>
        <taxon>Cestoda</taxon>
        <taxon>Eucestoda</taxon>
        <taxon>Cyclophyllidea</taxon>
        <taxon>Taeniidae</taxon>
        <taxon>Taenia</taxon>
    </lineage>
</organism>
<evidence type="ECO:0000313" key="2">
    <source>
        <dbReference type="Proteomes" id="UP001651158"/>
    </source>
</evidence>
<dbReference type="EMBL" id="JAKROA010000007">
    <property type="protein sequence ID" value="KAL5105648.1"/>
    <property type="molecule type" value="Genomic_DNA"/>
</dbReference>